<dbReference type="EMBL" id="JARAOO010000003">
    <property type="protein sequence ID" value="KAJ7978017.1"/>
    <property type="molecule type" value="Genomic_DNA"/>
</dbReference>
<accession>A0AAD7QAX2</accession>
<dbReference type="PANTHER" id="PTHR33463:SF203">
    <property type="entry name" value="AAA+ ATPASE DOMAIN-CONTAINING PROTEIN"/>
    <property type="match status" value="1"/>
</dbReference>
<evidence type="ECO:0000313" key="4">
    <source>
        <dbReference type="Proteomes" id="UP001163823"/>
    </source>
</evidence>
<protein>
    <submittedName>
        <fullName evidence="3">Disease resistance protein family</fullName>
    </submittedName>
</protein>
<sequence length="1091" mass="123857">MRNSHIDFSSLGDLSGLHSLKALEIHIRDVGLLSSLFFFENLRRYKILVGDEWNWYGKFAFSRTLKLKLKTNIHSGIKMLLKTVEELSLGEVGSVRSVLDDMNEDGFPHLTFLDIQNNSEIQYIVDSSKWIELPNAFPMLESLVLHKLINLESIWHGQITTALFYKLKIIKVNYCDRLKSLISLSMVGDLSQLMEIDVSECIFMEEIVRGKEMNDGDIDAPVCENEVSHCSFLALRSLTLQSLPLLTNFYFDYKNYPSSRRIKMETETRFKETIAKEELGVAMPLFNKKVTFPNLETIRLNAINLVKIWDDKFSATFYFQNLSSLIIEKCANIEHLFSLSMATSLVELKYLEISECEMMVEILQLDKAHFNNEVVFPKLETAKDLPKLEKLQIDNCNSLEEIVEGEAGEQALKSLQVNWCPKAAIFTKEESFQQVHNQGRRQQPFFSVEKVIPKLEELALSGDQVEIVKHRSSRRGLFPNLKLLTLLSISKPSEPILSLVTLSKSLILKSLRYNPVLARKYSSLKVIDNKESDTVRIECPKKLALNGISEIEYIFKKGSWSQLVQIQNLQHLNVLRCYSLIGLAQGLVSLNHLKYLEICECYNLKSLVTSSTAKSFVQLTSLKISSCRLITNIVADEDEAVCDREITFSNLELLELNLLPGLESFCLRNHALIFPLLKSMFVIQCPKMKTFTPGNSISTPQLRRVDVHKIEDAWFWEGDLNATIHKLFTDMVAFHGIEALSLSEYPMLKDVWNNGQELEQSGGLPNLTHIWSKEPHGILDLKNLISLTICECHSLRNLFNSSMVSGLMGLQEMQITDCNGIEEIITKASSPDDAAASIGSKIIFPRLNVIVLKDLPNLTCFYSGSETLECPSLKSICKENCPQMKAFDMIEAPNTSISNISNSKISFPKLEVLELGFNDWSLQLPEACCSNIKLLKICTFGQALSPMGPIWRFRNLEQLHLEEIYNVEELNPCEEEVATDAFSKLEKLFLSNLPKLRTSLLSLAPSFENLTVLVVSYCEELLSVGNSSVATSLVRLTYLKVRSCEKMTEIIASDEGGEAEKEQEIVFHQLKILILDKLQRLARFSIRKSHH</sequence>
<dbReference type="SUPFAM" id="SSF52047">
    <property type="entry name" value="RNI-like"/>
    <property type="match status" value="2"/>
</dbReference>
<reference evidence="3" key="1">
    <citation type="journal article" date="2023" name="Science">
        <title>Elucidation of the pathway for biosynthesis of saponin adjuvants from the soapbark tree.</title>
        <authorList>
            <person name="Reed J."/>
            <person name="Orme A."/>
            <person name="El-Demerdash A."/>
            <person name="Owen C."/>
            <person name="Martin L.B.B."/>
            <person name="Misra R.C."/>
            <person name="Kikuchi S."/>
            <person name="Rejzek M."/>
            <person name="Martin A.C."/>
            <person name="Harkess A."/>
            <person name="Leebens-Mack J."/>
            <person name="Louveau T."/>
            <person name="Stephenson M.J."/>
            <person name="Osbourn A."/>
        </authorList>
    </citation>
    <scope>NUCLEOTIDE SEQUENCE</scope>
    <source>
        <strain evidence="3">S10</strain>
    </source>
</reference>
<feature type="domain" description="Disease resistance protein At4g27190-like leucine-rich repeats" evidence="2">
    <location>
        <begin position="590"/>
        <end position="692"/>
    </location>
</feature>
<feature type="domain" description="Disease resistance protein At4g27190-like leucine-rich repeats" evidence="2">
    <location>
        <begin position="1005"/>
        <end position="1082"/>
    </location>
</feature>
<dbReference type="Gene3D" id="3.80.10.10">
    <property type="entry name" value="Ribonuclease Inhibitor"/>
    <property type="match status" value="5"/>
</dbReference>
<dbReference type="AlphaFoldDB" id="A0AAD7QAX2"/>
<dbReference type="PANTHER" id="PTHR33463">
    <property type="entry name" value="NB-ARC DOMAIN-CONTAINING PROTEIN-RELATED"/>
    <property type="match status" value="1"/>
</dbReference>
<gene>
    <name evidence="3" type="ORF">O6P43_007552</name>
</gene>
<dbReference type="InterPro" id="IPR032675">
    <property type="entry name" value="LRR_dom_sf"/>
</dbReference>
<feature type="domain" description="Disease resistance protein At4g27190-like leucine-rich repeats" evidence="2">
    <location>
        <begin position="764"/>
        <end position="819"/>
    </location>
</feature>
<dbReference type="Proteomes" id="UP001163823">
    <property type="component" value="Chromosome 3"/>
</dbReference>
<keyword evidence="4" id="KW-1185">Reference proteome</keyword>
<dbReference type="InterPro" id="IPR057135">
    <property type="entry name" value="At4g27190-like_LRR"/>
</dbReference>
<name>A0AAD7QAX2_QUISA</name>
<dbReference type="InterPro" id="IPR050905">
    <property type="entry name" value="Plant_NBS-LRR"/>
</dbReference>
<proteinExistence type="predicted"/>
<dbReference type="KEGG" id="qsa:O6P43_007552"/>
<feature type="domain" description="Disease resistance protein At4g27190-like leucine-rich repeats" evidence="2">
    <location>
        <begin position="291"/>
        <end position="357"/>
    </location>
</feature>
<evidence type="ECO:0000256" key="1">
    <source>
        <dbReference type="ARBA" id="ARBA00022821"/>
    </source>
</evidence>
<comment type="caution">
    <text evidence="3">The sequence shown here is derived from an EMBL/GenBank/DDBJ whole genome shotgun (WGS) entry which is preliminary data.</text>
</comment>
<dbReference type="Pfam" id="PF23247">
    <property type="entry name" value="LRR_RPS2"/>
    <property type="match status" value="5"/>
</dbReference>
<feature type="domain" description="Disease resistance protein At4g27190-like leucine-rich repeats" evidence="2">
    <location>
        <begin position="144"/>
        <end position="249"/>
    </location>
</feature>
<keyword evidence="1" id="KW-0611">Plant defense</keyword>
<organism evidence="3 4">
    <name type="scientific">Quillaja saponaria</name>
    <name type="common">Soap bark tree</name>
    <dbReference type="NCBI Taxonomy" id="32244"/>
    <lineage>
        <taxon>Eukaryota</taxon>
        <taxon>Viridiplantae</taxon>
        <taxon>Streptophyta</taxon>
        <taxon>Embryophyta</taxon>
        <taxon>Tracheophyta</taxon>
        <taxon>Spermatophyta</taxon>
        <taxon>Magnoliopsida</taxon>
        <taxon>eudicotyledons</taxon>
        <taxon>Gunneridae</taxon>
        <taxon>Pentapetalae</taxon>
        <taxon>rosids</taxon>
        <taxon>fabids</taxon>
        <taxon>Fabales</taxon>
        <taxon>Quillajaceae</taxon>
        <taxon>Quillaja</taxon>
    </lineage>
</organism>
<evidence type="ECO:0000259" key="2">
    <source>
        <dbReference type="Pfam" id="PF23247"/>
    </source>
</evidence>
<evidence type="ECO:0000313" key="3">
    <source>
        <dbReference type="EMBL" id="KAJ7978017.1"/>
    </source>
</evidence>